<dbReference type="SMART" id="SM00245">
    <property type="entry name" value="TSPc"/>
    <property type="match status" value="1"/>
</dbReference>
<dbReference type="InterPro" id="IPR041489">
    <property type="entry name" value="PDZ_6"/>
</dbReference>
<dbReference type="RefSeq" id="WP_076931902.1">
    <property type="nucleotide sequence ID" value="NZ_LT605205.1"/>
</dbReference>
<reference evidence="2 3" key="1">
    <citation type="submission" date="2016-08" db="EMBL/GenBank/DDBJ databases">
        <authorList>
            <person name="Seilhamer J.J."/>
        </authorList>
    </citation>
    <scope>NUCLEOTIDE SEQUENCE [LARGE SCALE GENOMIC DNA]</scope>
    <source>
        <strain evidence="2">M3/6</strain>
    </source>
</reference>
<dbReference type="SUPFAM" id="SSF50156">
    <property type="entry name" value="PDZ domain-like"/>
    <property type="match status" value="1"/>
</dbReference>
<dbReference type="EMBL" id="LT605205">
    <property type="protein sequence ID" value="SCD22233.1"/>
    <property type="molecule type" value="Genomic_DNA"/>
</dbReference>
<dbReference type="Proteomes" id="UP000187464">
    <property type="component" value="Chromosome I"/>
</dbReference>
<evidence type="ECO:0000259" key="1">
    <source>
        <dbReference type="SMART" id="SM00245"/>
    </source>
</evidence>
<dbReference type="PANTHER" id="PTHR32060:SF30">
    <property type="entry name" value="CARBOXY-TERMINAL PROCESSING PROTEASE CTPA"/>
    <property type="match status" value="1"/>
</dbReference>
<dbReference type="AlphaFoldDB" id="A0A1R3T1E6"/>
<dbReference type="InterPro" id="IPR029045">
    <property type="entry name" value="ClpP/crotonase-like_dom_sf"/>
</dbReference>
<accession>A0A1R3T1E6</accession>
<dbReference type="Pfam" id="PF18294">
    <property type="entry name" value="Pept_S41_N"/>
    <property type="match status" value="1"/>
</dbReference>
<dbReference type="PANTHER" id="PTHR32060">
    <property type="entry name" value="TAIL-SPECIFIC PROTEASE"/>
    <property type="match status" value="1"/>
</dbReference>
<dbReference type="SUPFAM" id="SSF52096">
    <property type="entry name" value="ClpP/crotonase"/>
    <property type="match status" value="1"/>
</dbReference>
<sequence>MKRIYILLILVPIIGIIYTSCERVDPDAPSDKDTSIISQFVYDGMSTYYLWADEVKKKKPTAADHDPEKYFYSILNSTDTQHSWSWITDDINSLLSGFEGESTDAFGFQPLALYLDESETTVIGFIRYVYPGTPAEAAGLKRGEVIIRINDQIITGNNYRGMFGANTPTTFTVLDQNFENQREVTVVPSEINTDPVLYSRVYEIDNHKIGYLFYTGFIGRYNESLHRVFSEFKAAGITDLVLDLRYNPGGGVDAAIYLASLIAPESAVRNKETFSVMSYNSYVNNAFDSQKVDRKSYLGEYREGDPNPLSANLDLDKVYIITTSSSASASEMLTFCLAPFMMNKVEHIGEKTSGKYTASWTIHAYNNYEGRVQPVYRESSLSATEKNILKDWGMQPIIGRYTDKNDNDFIATNGLIPNHPVAETYRNERNTETWKPIGDVDDYLFAKAISLITGAPYTSSVRSLEVTPFKDAGLYSPIEEAFRRGVIIDAPGIIPAK</sequence>
<dbReference type="GO" id="GO:0030288">
    <property type="term" value="C:outer membrane-bounded periplasmic space"/>
    <property type="evidence" value="ECO:0007669"/>
    <property type="project" value="TreeGrafter"/>
</dbReference>
<protein>
    <submittedName>
        <fullName evidence="2">C-terminal processing peptidase-like</fullName>
    </submittedName>
</protein>
<dbReference type="GO" id="GO:0004175">
    <property type="term" value="F:endopeptidase activity"/>
    <property type="evidence" value="ECO:0007669"/>
    <property type="project" value="TreeGrafter"/>
</dbReference>
<evidence type="ECO:0000313" key="3">
    <source>
        <dbReference type="Proteomes" id="UP000187464"/>
    </source>
</evidence>
<dbReference type="InterPro" id="IPR041613">
    <property type="entry name" value="Pept_S41_N"/>
</dbReference>
<name>A0A1R3T1E6_9BACT</name>
<dbReference type="InterPro" id="IPR036034">
    <property type="entry name" value="PDZ_sf"/>
</dbReference>
<keyword evidence="3" id="KW-1185">Reference proteome</keyword>
<organism evidence="2 3">
    <name type="scientific">Proteiniphilum saccharofermentans</name>
    <dbReference type="NCBI Taxonomy" id="1642647"/>
    <lineage>
        <taxon>Bacteria</taxon>
        <taxon>Pseudomonadati</taxon>
        <taxon>Bacteroidota</taxon>
        <taxon>Bacteroidia</taxon>
        <taxon>Bacteroidales</taxon>
        <taxon>Dysgonomonadaceae</taxon>
        <taxon>Proteiniphilum</taxon>
    </lineage>
</organism>
<dbReference type="Gene3D" id="3.90.226.10">
    <property type="entry name" value="2-enoyl-CoA Hydratase, Chain A, domain 1"/>
    <property type="match status" value="1"/>
</dbReference>
<feature type="domain" description="Tail specific protease" evidence="1">
    <location>
        <begin position="179"/>
        <end position="401"/>
    </location>
</feature>
<dbReference type="GO" id="GO:0006508">
    <property type="term" value="P:proteolysis"/>
    <property type="evidence" value="ECO:0007669"/>
    <property type="project" value="InterPro"/>
</dbReference>
<dbReference type="InterPro" id="IPR005151">
    <property type="entry name" value="Tail-specific_protease"/>
</dbReference>
<dbReference type="Gene3D" id="3.30.750.170">
    <property type="match status" value="1"/>
</dbReference>
<proteinExistence type="predicted"/>
<gene>
    <name evidence="2" type="ORF">PSM36_3450</name>
</gene>
<dbReference type="STRING" id="1642647.PSM36_3450"/>
<dbReference type="Pfam" id="PF03572">
    <property type="entry name" value="Peptidase_S41"/>
    <property type="match status" value="1"/>
</dbReference>
<evidence type="ECO:0000313" key="2">
    <source>
        <dbReference type="EMBL" id="SCD22233.1"/>
    </source>
</evidence>
<dbReference type="GO" id="GO:0008236">
    <property type="term" value="F:serine-type peptidase activity"/>
    <property type="evidence" value="ECO:0007669"/>
    <property type="project" value="InterPro"/>
</dbReference>
<dbReference type="Gene3D" id="2.30.42.10">
    <property type="match status" value="1"/>
</dbReference>
<dbReference type="KEGG" id="psac:PSM36_3450"/>
<dbReference type="Pfam" id="PF17820">
    <property type="entry name" value="PDZ_6"/>
    <property type="match status" value="1"/>
</dbReference>
<dbReference type="GO" id="GO:0007165">
    <property type="term" value="P:signal transduction"/>
    <property type="evidence" value="ECO:0007669"/>
    <property type="project" value="TreeGrafter"/>
</dbReference>